<keyword evidence="1" id="KW-0472">Membrane</keyword>
<gene>
    <name evidence="2" type="ORF">SAMN05444148_2340</name>
</gene>
<evidence type="ECO:0000256" key="1">
    <source>
        <dbReference type="SAM" id="Phobius"/>
    </source>
</evidence>
<evidence type="ECO:0000313" key="3">
    <source>
        <dbReference type="Proteomes" id="UP000184522"/>
    </source>
</evidence>
<dbReference type="OrthoDB" id="6400719at2"/>
<evidence type="ECO:0000313" key="2">
    <source>
        <dbReference type="EMBL" id="SHH57013.1"/>
    </source>
</evidence>
<keyword evidence="3" id="KW-1185">Reference proteome</keyword>
<keyword evidence="1" id="KW-1133">Transmembrane helix</keyword>
<dbReference type="STRING" id="1089305.SAMN05444148_2340"/>
<dbReference type="RefSeq" id="WP_073086630.1">
    <property type="nucleotide sequence ID" value="NZ_FQWS01000002.1"/>
</dbReference>
<organism evidence="2 3">
    <name type="scientific">Winogradskyella jejuensis</name>
    <dbReference type="NCBI Taxonomy" id="1089305"/>
    <lineage>
        <taxon>Bacteria</taxon>
        <taxon>Pseudomonadati</taxon>
        <taxon>Bacteroidota</taxon>
        <taxon>Flavobacteriia</taxon>
        <taxon>Flavobacteriales</taxon>
        <taxon>Flavobacteriaceae</taxon>
        <taxon>Winogradskyella</taxon>
    </lineage>
</organism>
<keyword evidence="1" id="KW-0812">Transmembrane</keyword>
<accession>A0A1M5U2X0</accession>
<dbReference type="EMBL" id="FQWS01000002">
    <property type="protein sequence ID" value="SHH57013.1"/>
    <property type="molecule type" value="Genomic_DNA"/>
</dbReference>
<dbReference type="AlphaFoldDB" id="A0A1M5U2X0"/>
<protein>
    <submittedName>
        <fullName evidence="2">Uncharacterized membrane protein</fullName>
    </submittedName>
</protein>
<feature type="transmembrane region" description="Helical" evidence="1">
    <location>
        <begin position="66"/>
        <end position="87"/>
    </location>
</feature>
<feature type="transmembrane region" description="Helical" evidence="1">
    <location>
        <begin position="42"/>
        <end position="60"/>
    </location>
</feature>
<sequence length="109" mass="12475">MTEETIKKGKTYAIVAYITIIGTLVAYFMSQEKKNTFTAFHVRQGLGLWLMYFALAYVAGGFDSWMISYAFWIFFFALFTYGIIGAVTGKLHKLPLVGEVFQRIFKSLE</sequence>
<reference evidence="3" key="1">
    <citation type="submission" date="2016-11" db="EMBL/GenBank/DDBJ databases">
        <authorList>
            <person name="Varghese N."/>
            <person name="Submissions S."/>
        </authorList>
    </citation>
    <scope>NUCLEOTIDE SEQUENCE [LARGE SCALE GENOMIC DNA]</scope>
    <source>
        <strain evidence="3">DSM 25330</strain>
    </source>
</reference>
<dbReference type="Proteomes" id="UP000184522">
    <property type="component" value="Unassembled WGS sequence"/>
</dbReference>
<proteinExistence type="predicted"/>
<name>A0A1M5U2X0_9FLAO</name>
<feature type="transmembrane region" description="Helical" evidence="1">
    <location>
        <begin position="12"/>
        <end position="30"/>
    </location>
</feature>